<feature type="domain" description="Glycosyl transferase family 1" evidence="3">
    <location>
        <begin position="191"/>
        <end position="311"/>
    </location>
</feature>
<keyword evidence="1" id="KW-0808">Transferase</keyword>
<accession>A0ABU3L5C9</accession>
<protein>
    <submittedName>
        <fullName evidence="5">DUF1972 domain-containing protein</fullName>
    </submittedName>
</protein>
<evidence type="ECO:0000259" key="3">
    <source>
        <dbReference type="Pfam" id="PF00534"/>
    </source>
</evidence>
<keyword evidence="2" id="KW-1133">Transmembrane helix</keyword>
<reference evidence="5 6" key="1">
    <citation type="submission" date="2023-09" db="EMBL/GenBank/DDBJ databases">
        <title>Novel taxa isolated from Blanes Bay.</title>
        <authorList>
            <person name="Rey-Velasco X."/>
            <person name="Lucena T."/>
        </authorList>
    </citation>
    <scope>NUCLEOTIDE SEQUENCE [LARGE SCALE GENOMIC DNA]</scope>
    <source>
        <strain evidence="5 6">S334</strain>
    </source>
</reference>
<dbReference type="PANTHER" id="PTHR46401">
    <property type="entry name" value="GLYCOSYLTRANSFERASE WBBK-RELATED"/>
    <property type="match status" value="1"/>
</dbReference>
<dbReference type="InterPro" id="IPR001296">
    <property type="entry name" value="Glyco_trans_1"/>
</dbReference>
<feature type="transmembrane region" description="Helical" evidence="2">
    <location>
        <begin position="83"/>
        <end position="104"/>
    </location>
</feature>
<evidence type="ECO:0000256" key="2">
    <source>
        <dbReference type="SAM" id="Phobius"/>
    </source>
</evidence>
<dbReference type="Pfam" id="PF00534">
    <property type="entry name" value="Glycos_transf_1"/>
    <property type="match status" value="1"/>
</dbReference>
<dbReference type="SUPFAM" id="SSF53756">
    <property type="entry name" value="UDP-Glycosyltransferase/glycogen phosphorylase"/>
    <property type="match status" value="1"/>
</dbReference>
<feature type="domain" description="DUF1972" evidence="4">
    <location>
        <begin position="8"/>
        <end position="177"/>
    </location>
</feature>
<evidence type="ECO:0000313" key="6">
    <source>
        <dbReference type="Proteomes" id="UP001250656"/>
    </source>
</evidence>
<dbReference type="Gene3D" id="3.40.50.2000">
    <property type="entry name" value="Glycogen Phosphorylase B"/>
    <property type="match status" value="2"/>
</dbReference>
<keyword evidence="2" id="KW-0472">Membrane</keyword>
<dbReference type="PANTHER" id="PTHR46401:SF2">
    <property type="entry name" value="GLYCOSYLTRANSFERASE WBBK-RELATED"/>
    <property type="match status" value="1"/>
</dbReference>
<dbReference type="EMBL" id="JAVTTP010000001">
    <property type="protein sequence ID" value="MDT7828935.1"/>
    <property type="molecule type" value="Genomic_DNA"/>
</dbReference>
<dbReference type="RefSeq" id="WP_314014546.1">
    <property type="nucleotide sequence ID" value="NZ_JAVTTP010000001.1"/>
</dbReference>
<organism evidence="5 6">
    <name type="scientific">Pricia mediterranea</name>
    <dbReference type="NCBI Taxonomy" id="3076079"/>
    <lineage>
        <taxon>Bacteria</taxon>
        <taxon>Pseudomonadati</taxon>
        <taxon>Bacteroidota</taxon>
        <taxon>Flavobacteriia</taxon>
        <taxon>Flavobacteriales</taxon>
        <taxon>Flavobacteriaceae</taxon>
        <taxon>Pricia</taxon>
    </lineage>
</organism>
<keyword evidence="6" id="KW-1185">Reference proteome</keyword>
<sequence>MKKNQKTRVAIIGTVGIPAKYGGFETLAENLVAQLGNRYEFTVYCSAPSYIGQRKESYLGARLKYIPLKANGKSSIIYDALSIVQALFFADVILILGVSGAFMIPVIRWFTKKRVITNIDGLEWKRDKWGGTAKKYLKWQEKIAIKYSNSIVVDNKGIEDHVMKEYGLPSNLIAYGANHVYKKRLGEAVKNELRLPDSFAFKVCRIEPENNIHIILNAFGETDFDFVMVGNWSNSEYGKLLKEKHDSSNNLYLLDPIYEPDKLNALRSNCSLYVHGHSAGGTNPSLVEAMYLELPIVAFDVNYNRYTTDNEALYFSTKNDLTQLLNSELMKVDNLKSIGKKMKNIAIRKYTWKVIGEAYEQLFSA</sequence>
<name>A0ABU3L5C9_9FLAO</name>
<comment type="caution">
    <text evidence="5">The sequence shown here is derived from an EMBL/GenBank/DDBJ whole genome shotgun (WGS) entry which is preliminary data.</text>
</comment>
<evidence type="ECO:0000259" key="4">
    <source>
        <dbReference type="Pfam" id="PF09314"/>
    </source>
</evidence>
<proteinExistence type="predicted"/>
<dbReference type="Proteomes" id="UP001250656">
    <property type="component" value="Unassembled WGS sequence"/>
</dbReference>
<dbReference type="Pfam" id="PF09314">
    <property type="entry name" value="DUF1972"/>
    <property type="match status" value="1"/>
</dbReference>
<dbReference type="InterPro" id="IPR015393">
    <property type="entry name" value="DUF1972"/>
</dbReference>
<evidence type="ECO:0000256" key="1">
    <source>
        <dbReference type="ARBA" id="ARBA00022679"/>
    </source>
</evidence>
<evidence type="ECO:0000313" key="5">
    <source>
        <dbReference type="EMBL" id="MDT7828935.1"/>
    </source>
</evidence>
<keyword evidence="2" id="KW-0812">Transmembrane</keyword>
<gene>
    <name evidence="5" type="ORF">RQM65_09705</name>
</gene>